<keyword evidence="1" id="KW-0472">Membrane</keyword>
<organism evidence="2 3">
    <name type="scientific">Saprolegnia parasitica (strain CBS 223.65)</name>
    <dbReference type="NCBI Taxonomy" id="695850"/>
    <lineage>
        <taxon>Eukaryota</taxon>
        <taxon>Sar</taxon>
        <taxon>Stramenopiles</taxon>
        <taxon>Oomycota</taxon>
        <taxon>Saprolegniomycetes</taxon>
        <taxon>Saprolegniales</taxon>
        <taxon>Saprolegniaceae</taxon>
        <taxon>Saprolegnia</taxon>
    </lineage>
</organism>
<feature type="transmembrane region" description="Helical" evidence="1">
    <location>
        <begin position="81"/>
        <end position="100"/>
    </location>
</feature>
<evidence type="ECO:0000256" key="1">
    <source>
        <dbReference type="SAM" id="Phobius"/>
    </source>
</evidence>
<dbReference type="OrthoDB" id="10521305at2759"/>
<dbReference type="VEuPathDB" id="FungiDB:SPRG_11989"/>
<proteinExistence type="predicted"/>
<protein>
    <submittedName>
        <fullName evidence="2">Uncharacterized protein</fullName>
    </submittedName>
</protein>
<evidence type="ECO:0000313" key="2">
    <source>
        <dbReference type="EMBL" id="KDO22852.1"/>
    </source>
</evidence>
<dbReference type="Proteomes" id="UP000030745">
    <property type="component" value="Unassembled WGS sequence"/>
</dbReference>
<dbReference type="GeneID" id="24133991"/>
<dbReference type="RefSeq" id="XP_012206409.1">
    <property type="nucleotide sequence ID" value="XM_012351019.1"/>
</dbReference>
<name>A0A067C7R3_SAPPC</name>
<gene>
    <name evidence="2" type="ORF">SPRG_11989</name>
</gene>
<keyword evidence="1" id="KW-1133">Transmembrane helix</keyword>
<accession>A0A067C7R3</accession>
<evidence type="ECO:0000313" key="3">
    <source>
        <dbReference type="Proteomes" id="UP000030745"/>
    </source>
</evidence>
<sequence length="158" mass="17744">MLLRMPYAQYYSKVLRRDALALGAGTLAPDAFANVLISRYLGIPMAYTAFWAVNATLPNRTDVYVSMQLPRFPSSLGVIKLTYRIVLSAYIVWLMVRRYYKPYLHLRRNLIRYGLDGDESNMYEIVVGDATGVVLQSPVVSTAFLIDTLCSVDSFAAA</sequence>
<keyword evidence="1" id="KW-0812">Transmembrane</keyword>
<dbReference type="KEGG" id="spar:SPRG_11989"/>
<keyword evidence="3" id="KW-1185">Reference proteome</keyword>
<dbReference type="EMBL" id="KK583261">
    <property type="protein sequence ID" value="KDO22852.1"/>
    <property type="molecule type" value="Genomic_DNA"/>
</dbReference>
<reference evidence="2 3" key="1">
    <citation type="journal article" date="2013" name="PLoS Genet.">
        <title>Distinctive expansion of potential virulence genes in the genome of the oomycete fish pathogen Saprolegnia parasitica.</title>
        <authorList>
            <person name="Jiang R.H."/>
            <person name="de Bruijn I."/>
            <person name="Haas B.J."/>
            <person name="Belmonte R."/>
            <person name="Lobach L."/>
            <person name="Christie J."/>
            <person name="van den Ackerveken G."/>
            <person name="Bottin A."/>
            <person name="Bulone V."/>
            <person name="Diaz-Moreno S.M."/>
            <person name="Dumas B."/>
            <person name="Fan L."/>
            <person name="Gaulin E."/>
            <person name="Govers F."/>
            <person name="Grenville-Briggs L.J."/>
            <person name="Horner N.R."/>
            <person name="Levin J.Z."/>
            <person name="Mammella M."/>
            <person name="Meijer H.J."/>
            <person name="Morris P."/>
            <person name="Nusbaum C."/>
            <person name="Oome S."/>
            <person name="Phillips A.J."/>
            <person name="van Rooyen D."/>
            <person name="Rzeszutek E."/>
            <person name="Saraiva M."/>
            <person name="Secombes C.J."/>
            <person name="Seidl M.F."/>
            <person name="Snel B."/>
            <person name="Stassen J.H."/>
            <person name="Sykes S."/>
            <person name="Tripathy S."/>
            <person name="van den Berg H."/>
            <person name="Vega-Arreguin J.C."/>
            <person name="Wawra S."/>
            <person name="Young S.K."/>
            <person name="Zeng Q."/>
            <person name="Dieguez-Uribeondo J."/>
            <person name="Russ C."/>
            <person name="Tyler B.M."/>
            <person name="van West P."/>
        </authorList>
    </citation>
    <scope>NUCLEOTIDE SEQUENCE [LARGE SCALE GENOMIC DNA]</scope>
    <source>
        <strain evidence="2 3">CBS 223.65</strain>
    </source>
</reference>
<dbReference type="AlphaFoldDB" id="A0A067C7R3"/>